<dbReference type="GO" id="GO:0042883">
    <property type="term" value="P:cysteine transport"/>
    <property type="evidence" value="ECO:0007669"/>
    <property type="project" value="InterPro"/>
</dbReference>
<dbReference type="CDD" id="cd18584">
    <property type="entry name" value="ABC_6TM_AarD_CydD"/>
    <property type="match status" value="1"/>
</dbReference>
<proteinExistence type="predicted"/>
<dbReference type="GO" id="GO:0005886">
    <property type="term" value="C:plasma membrane"/>
    <property type="evidence" value="ECO:0007669"/>
    <property type="project" value="UniProtKB-SubCell"/>
</dbReference>
<dbReference type="PANTHER" id="PTHR24221:SF261">
    <property type="entry name" value="GLUTATHIONE_L-CYSTEINE TRANSPORT SYSTEM ATP-BINDING_PERMEASE PROTEIN CYDD"/>
    <property type="match status" value="1"/>
</dbReference>
<dbReference type="PANTHER" id="PTHR24221">
    <property type="entry name" value="ATP-BINDING CASSETTE SUB-FAMILY B"/>
    <property type="match status" value="1"/>
</dbReference>
<feature type="domain" description="ABC transmembrane type-1" evidence="9">
    <location>
        <begin position="22"/>
        <end position="312"/>
    </location>
</feature>
<reference evidence="10 11" key="1">
    <citation type="submission" date="2016-03" db="EMBL/GenBank/DDBJ databases">
        <title>Genome sequence of Nesiotobacter sp. nov., a moderately halophilic alphaproteobacterium isolated from the Yellow Sea, China.</title>
        <authorList>
            <person name="Zhang G."/>
            <person name="Zhang R."/>
        </authorList>
    </citation>
    <scope>NUCLEOTIDE SEQUENCE [LARGE SCALE GENOMIC DNA]</scope>
    <source>
        <strain evidence="10 11">WB1-6</strain>
    </source>
</reference>
<dbReference type="RefSeq" id="WP_051269414.1">
    <property type="nucleotide sequence ID" value="NZ_LVVZ01000002.1"/>
</dbReference>
<keyword evidence="11" id="KW-1185">Reference proteome</keyword>
<evidence type="ECO:0000256" key="1">
    <source>
        <dbReference type="ARBA" id="ARBA00004651"/>
    </source>
</evidence>
<keyword evidence="4" id="KW-0067">ATP-binding</keyword>
<comment type="caution">
    <text evidence="10">The sequence shown here is derived from an EMBL/GenBank/DDBJ whole genome shotgun (WGS) entry which is preliminary data.</text>
</comment>
<feature type="transmembrane region" description="Helical" evidence="7">
    <location>
        <begin position="20"/>
        <end position="45"/>
    </location>
</feature>
<dbReference type="EMBL" id="LVVZ01000002">
    <property type="protein sequence ID" value="OKL45850.1"/>
    <property type="molecule type" value="Genomic_DNA"/>
</dbReference>
<keyword evidence="3" id="KW-0547">Nucleotide-binding</keyword>
<protein>
    <recommendedName>
        <fullName evidence="12">Thiol reductant ABC exporter subunit CydD</fullName>
    </recommendedName>
</protein>
<evidence type="ECO:0000256" key="5">
    <source>
        <dbReference type="ARBA" id="ARBA00022989"/>
    </source>
</evidence>
<comment type="subcellular location">
    <subcellularLocation>
        <location evidence="1">Cell membrane</location>
        <topology evidence="1">Multi-pass membrane protein</topology>
    </subcellularLocation>
</comment>
<evidence type="ECO:0000256" key="2">
    <source>
        <dbReference type="ARBA" id="ARBA00022692"/>
    </source>
</evidence>
<dbReference type="PROSITE" id="PS50929">
    <property type="entry name" value="ABC_TM1F"/>
    <property type="match status" value="1"/>
</dbReference>
<dbReference type="GO" id="GO:0016887">
    <property type="term" value="F:ATP hydrolysis activity"/>
    <property type="evidence" value="ECO:0007669"/>
    <property type="project" value="InterPro"/>
</dbReference>
<feature type="transmembrane region" description="Helical" evidence="7">
    <location>
        <begin position="57"/>
        <end position="75"/>
    </location>
</feature>
<feature type="domain" description="ABC transporter" evidence="8">
    <location>
        <begin position="347"/>
        <end position="559"/>
    </location>
</feature>
<dbReference type="SMART" id="SM00382">
    <property type="entry name" value="AAA"/>
    <property type="match status" value="1"/>
</dbReference>
<feature type="transmembrane region" description="Helical" evidence="7">
    <location>
        <begin position="162"/>
        <end position="183"/>
    </location>
</feature>
<evidence type="ECO:0000313" key="11">
    <source>
        <dbReference type="Proteomes" id="UP000185783"/>
    </source>
</evidence>
<evidence type="ECO:0000256" key="7">
    <source>
        <dbReference type="SAM" id="Phobius"/>
    </source>
</evidence>
<keyword evidence="5 7" id="KW-1133">Transmembrane helix</keyword>
<dbReference type="InterPro" id="IPR036640">
    <property type="entry name" value="ABC1_TM_sf"/>
</dbReference>
<gene>
    <name evidence="10" type="ORF">A3843_01050</name>
</gene>
<accession>A0A1U7JM80</accession>
<dbReference type="InterPro" id="IPR027417">
    <property type="entry name" value="P-loop_NTPase"/>
</dbReference>
<evidence type="ECO:0000256" key="3">
    <source>
        <dbReference type="ARBA" id="ARBA00022741"/>
    </source>
</evidence>
<keyword evidence="6 7" id="KW-0472">Membrane</keyword>
<sequence>MADAASAKLKDLLSPVRKRLQVSGLLATLSSLLWIGQAAFVATLIGGLLQPETTQLTIAHCVLGFAALGALRILLDTAAGRMGFNAADKVVSAVRARLARYEAMRSPQAAGTDSSAALAALLAEKLDSLRVYVTRYQPAQIRVSIVPFIILGFAFWHSWAVALILLVAGPLIPVFMILVGMAARSASEKQMQEIGSLNSLLMERLSAAVDIRLLGAVDRSAQGFETAADTLRKQTMRVLSIAFLSSTVLELFSAIGVAMVAVYVGFTLLGEVGFGSYASSLSVYEGVFLLLLAPDYFQPLRDLAAAWHDKADAVAVAGELAEREAQPHLPILGTGARVAVDLKGVPVAWQGLSFSYDEAGRVRYPDAQVGAGQSLAIVGASGIGKSTLLALLAGLIRAEEGAILIGQEELAPENADRLRSNMEWLGQAPHFLAESVRRNLTLACPSGAKPDIVKALQSAKAQGVIDRLPDGVQTRLGETGAGVSGGEARRLLLTRVFLSGAGVVLADEPTADLDPETARQVCEGLMALQKRGATLIVATHDLELAQRMDQQLVLEGQDA</sequence>
<feature type="transmembrane region" description="Helical" evidence="7">
    <location>
        <begin position="241"/>
        <end position="266"/>
    </location>
</feature>
<dbReference type="NCBIfam" id="TIGR02857">
    <property type="entry name" value="CydD"/>
    <property type="match status" value="1"/>
</dbReference>
<dbReference type="SUPFAM" id="SSF90123">
    <property type="entry name" value="ABC transporter transmembrane region"/>
    <property type="match status" value="1"/>
</dbReference>
<dbReference type="InterPro" id="IPR014216">
    <property type="entry name" value="ABC_transptr_CydD"/>
</dbReference>
<evidence type="ECO:0000256" key="6">
    <source>
        <dbReference type="ARBA" id="ARBA00023136"/>
    </source>
</evidence>
<evidence type="ECO:0000256" key="4">
    <source>
        <dbReference type="ARBA" id="ARBA00022840"/>
    </source>
</evidence>
<evidence type="ECO:0000259" key="9">
    <source>
        <dbReference type="PROSITE" id="PS50929"/>
    </source>
</evidence>
<dbReference type="Gene3D" id="3.40.50.300">
    <property type="entry name" value="P-loop containing nucleotide triphosphate hydrolases"/>
    <property type="match status" value="1"/>
</dbReference>
<dbReference type="InterPro" id="IPR003439">
    <property type="entry name" value="ABC_transporter-like_ATP-bd"/>
</dbReference>
<evidence type="ECO:0008006" key="12">
    <source>
        <dbReference type="Google" id="ProtNLM"/>
    </source>
</evidence>
<dbReference type="STRING" id="197461.A3843_01050"/>
<dbReference type="Gene3D" id="1.20.1560.10">
    <property type="entry name" value="ABC transporter type 1, transmembrane domain"/>
    <property type="match status" value="1"/>
</dbReference>
<keyword evidence="2 7" id="KW-0812">Transmembrane</keyword>
<feature type="transmembrane region" description="Helical" evidence="7">
    <location>
        <begin position="139"/>
        <end position="156"/>
    </location>
</feature>
<dbReference type="GO" id="GO:0034040">
    <property type="term" value="F:ATPase-coupled lipid transmembrane transporter activity"/>
    <property type="evidence" value="ECO:0007669"/>
    <property type="project" value="TreeGrafter"/>
</dbReference>
<dbReference type="InterPro" id="IPR003593">
    <property type="entry name" value="AAA+_ATPase"/>
</dbReference>
<name>A0A1U7JM80_9HYPH</name>
<dbReference type="SUPFAM" id="SSF52540">
    <property type="entry name" value="P-loop containing nucleoside triphosphate hydrolases"/>
    <property type="match status" value="1"/>
</dbReference>
<evidence type="ECO:0000259" key="8">
    <source>
        <dbReference type="PROSITE" id="PS50893"/>
    </source>
</evidence>
<dbReference type="InterPro" id="IPR011527">
    <property type="entry name" value="ABC1_TM_dom"/>
</dbReference>
<dbReference type="Proteomes" id="UP000185783">
    <property type="component" value="Unassembled WGS sequence"/>
</dbReference>
<dbReference type="InterPro" id="IPR039421">
    <property type="entry name" value="Type_1_exporter"/>
</dbReference>
<organism evidence="10 11">
    <name type="scientific">Pseudovibrio exalbescens</name>
    <dbReference type="NCBI Taxonomy" id="197461"/>
    <lineage>
        <taxon>Bacteria</taxon>
        <taxon>Pseudomonadati</taxon>
        <taxon>Pseudomonadota</taxon>
        <taxon>Alphaproteobacteria</taxon>
        <taxon>Hyphomicrobiales</taxon>
        <taxon>Stappiaceae</taxon>
        <taxon>Pseudovibrio</taxon>
    </lineage>
</organism>
<dbReference type="AlphaFoldDB" id="A0A1U7JM80"/>
<dbReference type="Pfam" id="PF00005">
    <property type="entry name" value="ABC_tran"/>
    <property type="match status" value="1"/>
</dbReference>
<dbReference type="GO" id="GO:0005524">
    <property type="term" value="F:ATP binding"/>
    <property type="evidence" value="ECO:0007669"/>
    <property type="project" value="UniProtKB-KW"/>
</dbReference>
<dbReference type="Pfam" id="PF00664">
    <property type="entry name" value="ABC_membrane"/>
    <property type="match status" value="1"/>
</dbReference>
<dbReference type="PROSITE" id="PS50893">
    <property type="entry name" value="ABC_TRANSPORTER_2"/>
    <property type="match status" value="1"/>
</dbReference>
<evidence type="ECO:0000313" key="10">
    <source>
        <dbReference type="EMBL" id="OKL45850.1"/>
    </source>
</evidence>
<dbReference type="GO" id="GO:0140359">
    <property type="term" value="F:ABC-type transporter activity"/>
    <property type="evidence" value="ECO:0007669"/>
    <property type="project" value="InterPro"/>
</dbReference>